<dbReference type="KEGG" id="plei:Q9312_00660"/>
<dbReference type="RefSeq" id="WP_309202599.1">
    <property type="nucleotide sequence ID" value="NZ_CP133548.1"/>
</dbReference>
<proteinExistence type="predicted"/>
<dbReference type="Gene3D" id="2.130.10.10">
    <property type="entry name" value="YVTN repeat-like/Quinoprotein amine dehydrogenase"/>
    <property type="match status" value="2"/>
</dbReference>
<sequence>MNKKIVSCLIMGLMALVCLSAEAQSSVMAAKAEKALLVDIESLSETKLVAVGERGIILITDDQGKTWRQVQSPVSTLLTAVAFIDDQTGYAVGHQQVIIKTSDGGESWTLQHHEKDDLGYPALMDVWFRDGGWGIAVGAYGLMLHTTNGGQDWEPVDISNLENPDFGFPHFYSMAFDGKNNRLYMAGELGFLAVSEDFGASWEALSSPYEGSFFSVGVTRNGSLLAMGLRGHLFRSADQGDTWDEIETDTTASINKMVRVKGAQIMFLAVDGVMLFSNDDGQTVTPIQYKERTGLMAGVLADLNKLLVVSEKGIKQIDLDGHQLP</sequence>
<evidence type="ECO:0000259" key="4">
    <source>
        <dbReference type="Pfam" id="PF14870"/>
    </source>
</evidence>
<evidence type="ECO:0000256" key="3">
    <source>
        <dbReference type="SAM" id="SignalP"/>
    </source>
</evidence>
<dbReference type="GO" id="GO:0009523">
    <property type="term" value="C:photosystem II"/>
    <property type="evidence" value="ECO:0007669"/>
    <property type="project" value="UniProtKB-KW"/>
</dbReference>
<protein>
    <submittedName>
        <fullName evidence="5">YCF48-related protein</fullName>
    </submittedName>
</protein>
<dbReference type="GO" id="GO:0015979">
    <property type="term" value="P:photosynthesis"/>
    <property type="evidence" value="ECO:0007669"/>
    <property type="project" value="UniProtKB-KW"/>
</dbReference>
<feature type="signal peptide" evidence="3">
    <location>
        <begin position="1"/>
        <end position="23"/>
    </location>
</feature>
<evidence type="ECO:0000256" key="1">
    <source>
        <dbReference type="ARBA" id="ARBA00022531"/>
    </source>
</evidence>
<keyword evidence="6" id="KW-1185">Reference proteome</keyword>
<feature type="chain" id="PRO_5041458861" evidence="3">
    <location>
        <begin position="24"/>
        <end position="325"/>
    </location>
</feature>
<dbReference type="InterPro" id="IPR015943">
    <property type="entry name" value="WD40/YVTN_repeat-like_dom_sf"/>
</dbReference>
<gene>
    <name evidence="5" type="ORF">Q9312_00660</name>
</gene>
<keyword evidence="2" id="KW-0604">Photosystem II</keyword>
<evidence type="ECO:0000313" key="6">
    <source>
        <dbReference type="Proteomes" id="UP001239782"/>
    </source>
</evidence>
<dbReference type="Proteomes" id="UP001239782">
    <property type="component" value="Chromosome"/>
</dbReference>
<organism evidence="5 6">
    <name type="scientific">Pleionea litopenaei</name>
    <dbReference type="NCBI Taxonomy" id="3070815"/>
    <lineage>
        <taxon>Bacteria</taxon>
        <taxon>Pseudomonadati</taxon>
        <taxon>Pseudomonadota</taxon>
        <taxon>Gammaproteobacteria</taxon>
        <taxon>Oceanospirillales</taxon>
        <taxon>Pleioneaceae</taxon>
        <taxon>Pleionea</taxon>
    </lineage>
</organism>
<dbReference type="InterPro" id="IPR036278">
    <property type="entry name" value="Sialidase_sf"/>
</dbReference>
<dbReference type="PANTHER" id="PTHR47199:SF2">
    <property type="entry name" value="PHOTOSYSTEM II STABILITY_ASSEMBLY FACTOR HCF136, CHLOROPLASTIC"/>
    <property type="match status" value="1"/>
</dbReference>
<keyword evidence="3" id="KW-0732">Signal</keyword>
<evidence type="ECO:0000256" key="2">
    <source>
        <dbReference type="ARBA" id="ARBA00023276"/>
    </source>
</evidence>
<dbReference type="PANTHER" id="PTHR47199">
    <property type="entry name" value="PHOTOSYSTEM II STABILITY/ASSEMBLY FACTOR HCF136, CHLOROPLASTIC"/>
    <property type="match status" value="1"/>
</dbReference>
<dbReference type="CDD" id="cd15482">
    <property type="entry name" value="Sialidase_non-viral"/>
    <property type="match status" value="1"/>
</dbReference>
<keyword evidence="1" id="KW-0602">Photosynthesis</keyword>
<dbReference type="InterPro" id="IPR028203">
    <property type="entry name" value="PSII_CF48-like_dom"/>
</dbReference>
<evidence type="ECO:0000313" key="5">
    <source>
        <dbReference type="EMBL" id="WMS87456.1"/>
    </source>
</evidence>
<feature type="domain" description="Photosynthesis system II assembly factor Ycf48/Hcf136-like" evidence="4">
    <location>
        <begin position="65"/>
        <end position="282"/>
    </location>
</feature>
<reference evidence="5 6" key="1">
    <citation type="submission" date="2023-08" db="EMBL/GenBank/DDBJ databases">
        <title>Pleionea litopenaei sp. nov., isolated from stomach of juvenile Litopenaeus vannamei.</title>
        <authorList>
            <person name="Rho A.M."/>
            <person name="Hwang C.Y."/>
        </authorList>
    </citation>
    <scope>NUCLEOTIDE SEQUENCE [LARGE SCALE GENOMIC DNA]</scope>
    <source>
        <strain evidence="5 6">HL-JVS1</strain>
    </source>
</reference>
<dbReference type="SUPFAM" id="SSF50939">
    <property type="entry name" value="Sialidases"/>
    <property type="match status" value="1"/>
</dbReference>
<dbReference type="Pfam" id="PF14870">
    <property type="entry name" value="PSII_BNR"/>
    <property type="match status" value="1"/>
</dbReference>
<dbReference type="EMBL" id="CP133548">
    <property type="protein sequence ID" value="WMS87456.1"/>
    <property type="molecule type" value="Genomic_DNA"/>
</dbReference>
<name>A0AA51RTK7_9GAMM</name>
<accession>A0AA51RTK7</accession>
<dbReference type="AlphaFoldDB" id="A0AA51RTK7"/>